<dbReference type="OrthoDB" id="5409998at2759"/>
<protein>
    <submittedName>
        <fullName evidence="2">Uncharacterized protein</fullName>
    </submittedName>
</protein>
<name>G2QCY0_THET4</name>
<feature type="compositionally biased region" description="Low complexity" evidence="1">
    <location>
        <begin position="246"/>
        <end position="275"/>
    </location>
</feature>
<evidence type="ECO:0000313" key="3">
    <source>
        <dbReference type="Proteomes" id="UP000007322"/>
    </source>
</evidence>
<dbReference type="EMBL" id="CP003004">
    <property type="protein sequence ID" value="AEO57400.1"/>
    <property type="molecule type" value="Genomic_DNA"/>
</dbReference>
<dbReference type="eggNOG" id="ENOG502SWGH">
    <property type="taxonomic scope" value="Eukaryota"/>
</dbReference>
<dbReference type="GeneID" id="11512721"/>
<dbReference type="InParanoid" id="G2QCY0"/>
<evidence type="ECO:0000313" key="2">
    <source>
        <dbReference type="EMBL" id="AEO57400.1"/>
    </source>
</evidence>
<feature type="region of interest" description="Disordered" evidence="1">
    <location>
        <begin position="81"/>
        <end position="383"/>
    </location>
</feature>
<feature type="compositionally biased region" description="Low complexity" evidence="1">
    <location>
        <begin position="176"/>
        <end position="186"/>
    </location>
</feature>
<sequence length="438" mass="44313">MSVRRQIDRLPNVVNDVLVTTAKAFKAARRDGKANPAAAAAAIESRIPDAVERFNAILDDVESDILLAKAVLERDLKVVRAKRQQPPPGQKAVAPPAPMAVDLESPKMAAKEPVTGLPGPPPSGTPTSGGQANKPVAPFPNMGFESTTPEAAGVPSPKAVPQPNISKNLVRPGGTALAAAAAARPASAPPKKDVKVSPPQTNRPGGVATAPQTPLNPSAQQVKPSSTPVGPNRQTPNLTPGNAGGVAAPVSAAPVSAAPALTAPASTAPASSAPAPTTPVPTAPAPTASAAGNGSLFTDMTFSVAPPLNDSQPQKPAPQPQRRESQQQSAPPRTDDANAGAESVPAPKAEQSTGAPADVASTDAGVRDAKNAEDNSMANIDDSIDGLFDLGPGGMDSMDMEYDLSNGDNSNFNDMYFGTGDNSGGSGEFDDAFFNLNG</sequence>
<dbReference type="AlphaFoldDB" id="G2QCY0"/>
<dbReference type="KEGG" id="mtm:MYCTH_2303524"/>
<dbReference type="OMA" id="EDANMSN"/>
<accession>G2QCY0</accession>
<dbReference type="RefSeq" id="XP_003662645.1">
    <property type="nucleotide sequence ID" value="XM_003662597.1"/>
</dbReference>
<dbReference type="HOGENOM" id="CLU_625829_0_0_1"/>
<evidence type="ECO:0000256" key="1">
    <source>
        <dbReference type="SAM" id="MobiDB-lite"/>
    </source>
</evidence>
<organism evidence="2 3">
    <name type="scientific">Thermothelomyces thermophilus (strain ATCC 42464 / BCRC 31852 / DSM 1799)</name>
    <name type="common">Sporotrichum thermophile</name>
    <dbReference type="NCBI Taxonomy" id="573729"/>
    <lineage>
        <taxon>Eukaryota</taxon>
        <taxon>Fungi</taxon>
        <taxon>Dikarya</taxon>
        <taxon>Ascomycota</taxon>
        <taxon>Pezizomycotina</taxon>
        <taxon>Sordariomycetes</taxon>
        <taxon>Sordariomycetidae</taxon>
        <taxon>Sordariales</taxon>
        <taxon>Chaetomiaceae</taxon>
        <taxon>Thermothelomyces</taxon>
    </lineage>
</organism>
<dbReference type="Proteomes" id="UP000007322">
    <property type="component" value="Chromosome 3"/>
</dbReference>
<dbReference type="VEuPathDB" id="FungiDB:MYCTH_2303524"/>
<keyword evidence="3" id="KW-1185">Reference proteome</keyword>
<reference evidence="2 3" key="1">
    <citation type="journal article" date="2011" name="Nat. Biotechnol.">
        <title>Comparative genomic analysis of the thermophilic biomass-degrading fungi Myceliophthora thermophila and Thielavia terrestris.</title>
        <authorList>
            <person name="Berka R.M."/>
            <person name="Grigoriev I.V."/>
            <person name="Otillar R."/>
            <person name="Salamov A."/>
            <person name="Grimwood J."/>
            <person name="Reid I."/>
            <person name="Ishmael N."/>
            <person name="John T."/>
            <person name="Darmond C."/>
            <person name="Moisan M.-C."/>
            <person name="Henrissat B."/>
            <person name="Coutinho P.M."/>
            <person name="Lombard V."/>
            <person name="Natvig D.O."/>
            <person name="Lindquist E."/>
            <person name="Schmutz J."/>
            <person name="Lucas S."/>
            <person name="Harris P."/>
            <person name="Powlowski J."/>
            <person name="Bellemare A."/>
            <person name="Taylor D."/>
            <person name="Butler G."/>
            <person name="de Vries R.P."/>
            <person name="Allijn I.E."/>
            <person name="van den Brink J."/>
            <person name="Ushinsky S."/>
            <person name="Storms R."/>
            <person name="Powell A.J."/>
            <person name="Paulsen I.T."/>
            <person name="Elbourne L.D.H."/>
            <person name="Baker S.E."/>
            <person name="Magnuson J."/>
            <person name="LaBoissiere S."/>
            <person name="Clutterbuck A.J."/>
            <person name="Martinez D."/>
            <person name="Wogulis M."/>
            <person name="de Leon A.L."/>
            <person name="Rey M.W."/>
            <person name="Tsang A."/>
        </authorList>
    </citation>
    <scope>NUCLEOTIDE SEQUENCE [LARGE SCALE GENOMIC DNA]</scope>
    <source>
        <strain evidence="3">ATCC 42464 / BCRC 31852 / DSM 1799</strain>
    </source>
</reference>
<feature type="compositionally biased region" description="Polar residues" evidence="1">
    <location>
        <begin position="210"/>
        <end position="240"/>
    </location>
</feature>
<proteinExistence type="predicted"/>
<gene>
    <name evidence="2" type="ORF">MYCTH_2303524</name>
</gene>